<keyword evidence="2" id="KW-1185">Reference proteome</keyword>
<proteinExistence type="predicted"/>
<protein>
    <submittedName>
        <fullName evidence="1">Uncharacterized protein</fullName>
    </submittedName>
</protein>
<comment type="caution">
    <text evidence="1">The sequence shown here is derived from an EMBL/GenBank/DDBJ whole genome shotgun (WGS) entry which is preliminary data.</text>
</comment>
<dbReference type="EMBL" id="JAHRHJ020003438">
    <property type="protein sequence ID" value="KAH9291723.1"/>
    <property type="molecule type" value="Genomic_DNA"/>
</dbReference>
<feature type="non-terminal residue" evidence="1">
    <location>
        <position position="102"/>
    </location>
</feature>
<reference evidence="1 2" key="1">
    <citation type="journal article" date="2021" name="Nat. Plants">
        <title>The Taxus genome provides insights into paclitaxel biosynthesis.</title>
        <authorList>
            <person name="Xiong X."/>
            <person name="Gou J."/>
            <person name="Liao Q."/>
            <person name="Li Y."/>
            <person name="Zhou Q."/>
            <person name="Bi G."/>
            <person name="Li C."/>
            <person name="Du R."/>
            <person name="Wang X."/>
            <person name="Sun T."/>
            <person name="Guo L."/>
            <person name="Liang H."/>
            <person name="Lu P."/>
            <person name="Wu Y."/>
            <person name="Zhang Z."/>
            <person name="Ro D.K."/>
            <person name="Shang Y."/>
            <person name="Huang S."/>
            <person name="Yan J."/>
        </authorList>
    </citation>
    <scope>NUCLEOTIDE SEQUENCE [LARGE SCALE GENOMIC DNA]</scope>
    <source>
        <strain evidence="1">Ta-2019</strain>
    </source>
</reference>
<sequence>MEIEKIFKFPLYHGMEKYSLDELRYSETRQSAKNESHLGLVKEQTKPYALNWKRINDNDETESVEPANFLVCSEGEGEDDFSAGATELQRRIVVKPHDLDGT</sequence>
<accession>A0AA38C8T0</accession>
<dbReference type="AlphaFoldDB" id="A0AA38C8T0"/>
<name>A0AA38C8T0_TAXCH</name>
<evidence type="ECO:0000313" key="1">
    <source>
        <dbReference type="EMBL" id="KAH9291723.1"/>
    </source>
</evidence>
<evidence type="ECO:0000313" key="2">
    <source>
        <dbReference type="Proteomes" id="UP000824469"/>
    </source>
</evidence>
<gene>
    <name evidence="1" type="ORF">KI387_043092</name>
</gene>
<dbReference type="Proteomes" id="UP000824469">
    <property type="component" value="Unassembled WGS sequence"/>
</dbReference>
<organism evidence="1 2">
    <name type="scientific">Taxus chinensis</name>
    <name type="common">Chinese yew</name>
    <name type="synonym">Taxus wallichiana var. chinensis</name>
    <dbReference type="NCBI Taxonomy" id="29808"/>
    <lineage>
        <taxon>Eukaryota</taxon>
        <taxon>Viridiplantae</taxon>
        <taxon>Streptophyta</taxon>
        <taxon>Embryophyta</taxon>
        <taxon>Tracheophyta</taxon>
        <taxon>Spermatophyta</taxon>
        <taxon>Pinopsida</taxon>
        <taxon>Pinidae</taxon>
        <taxon>Conifers II</taxon>
        <taxon>Cupressales</taxon>
        <taxon>Taxaceae</taxon>
        <taxon>Taxus</taxon>
    </lineage>
</organism>